<feature type="signal peptide" evidence="6">
    <location>
        <begin position="1"/>
        <end position="17"/>
    </location>
</feature>
<feature type="domain" description="Hemicentin-1-like von Willebrand factor A" evidence="8">
    <location>
        <begin position="318"/>
        <end position="480"/>
    </location>
</feature>
<feature type="transmembrane region" description="Helical" evidence="5">
    <location>
        <begin position="923"/>
        <end position="946"/>
    </location>
</feature>
<keyword evidence="11" id="KW-1185">Reference proteome</keyword>
<dbReference type="Proteomes" id="UP001369086">
    <property type="component" value="Unassembled WGS sequence"/>
</dbReference>
<dbReference type="InterPro" id="IPR056861">
    <property type="entry name" value="HMCN1-like_VWA"/>
</dbReference>
<gene>
    <name evidence="10" type="ORF">HHUSO_G32027</name>
</gene>
<dbReference type="InterPro" id="IPR056475">
    <property type="entry name" value="GBD_Hemicentin/VWA7"/>
</dbReference>
<feature type="domain" description="Hemicentin/VWA7 galactose-binding" evidence="7">
    <location>
        <begin position="511"/>
        <end position="586"/>
    </location>
</feature>
<dbReference type="CDD" id="cd00198">
    <property type="entry name" value="vWFA"/>
    <property type="match status" value="1"/>
</dbReference>
<dbReference type="PANTHER" id="PTHR14905:SF21">
    <property type="entry name" value="VWFA DOMAIN-CONTAINING PROTEIN"/>
    <property type="match status" value="1"/>
</dbReference>
<sequence>MQLLLLLFLHLLGWASSFYPNHESKGVGLQDLTDADITEMGILKAVATFMERNPRPGTLEFRAGELVDLSPLTPTTLFQAYFKADVSPSRFIKAIQQIIVGNNEVEMYQQDDSSYHFNCEEISKGILHFQTTRDSVFSGLSGSVSMSSLESARLNTGRALHILQKFYSNTNWVELGQNTPYHHLVNSSVLAYPVAPPTIPTCKDCSVDNSGFFDCTGNILVKNLLTSGYKTSTKCRTKPKGKCGHGGLYDETQFDPPTGGINKETSNPKLSPHHYLHHKAAGLAINATKEYFVGQGFGLLDLLGPDLFRKFFNLEGYSLTFVIDVTGSMGDDIAQVKTTSIDLIKKHANSLDAPYNYILVPFSDPEYGPVFKTQNVSQFQNSIASLTVGGGDDCPEMAMSGLQLALTSSEPRSKIFLFTDAGAKDISKLDDVLLLVESTKSQIYPFLTGYCAPSGTTLTTKNEYEILAELSGTAAISVEKSNLNTVLGVLELALNSAPVLILHTVLLTDRLPFLVDENLKEISISVRTSTSFTLNVFLASGLEANTTTVVNTENFKIVNIIVEEPGSWHVVMNKIQTYTIGIDGKSLLDFSYQIMEEHNGYVLPIQGRPTKGSNYTLSVDVQGSASGMMITKILLLNKNGEVDSSINVDQMTDSSGRLKVVVSVQLQLTFLMIGIAGKTKNGTEFERVNSDLIQTEDVQLIFPPGQKSTLIEGGTLNISVLVVNKGKQISQFKLQAKDEFSLLTEFHPSSVTLDAGETMNLSATFHAPANSNYSSSIATFTARSESAKNYLNILIRVVPESTLVTDDTPPQYEIENMNMPCKDTWQLMDECKKHQWDLIFRAWDESSQVYVSVGSEIPEAQELVCKEPVGAGSNPWVSCQYSSSCCYPYVDIIMQDKAGNANVLRVDNRQPMAENQNSNTVKVVVSCATVVFVVCLSSLVCFLIFWRRRRRQSRGIYRID</sequence>
<comment type="subcellular location">
    <subcellularLocation>
        <location evidence="1">Secreted</location>
    </subcellularLocation>
</comment>
<dbReference type="SUPFAM" id="SSF53300">
    <property type="entry name" value="vWA-like"/>
    <property type="match status" value="1"/>
</dbReference>
<evidence type="ECO:0000256" key="3">
    <source>
        <dbReference type="ARBA" id="ARBA00022729"/>
    </source>
</evidence>
<name>A0ABR0YAL0_HUSHU</name>
<dbReference type="Pfam" id="PF25107">
    <property type="entry name" value="VWA7_N"/>
    <property type="match status" value="1"/>
</dbReference>
<feature type="chain" id="PRO_5047326544" evidence="6">
    <location>
        <begin position="18"/>
        <end position="960"/>
    </location>
</feature>
<dbReference type="InterPro" id="IPR036465">
    <property type="entry name" value="vWFA_dom_sf"/>
</dbReference>
<comment type="caution">
    <text evidence="10">The sequence shown here is derived from an EMBL/GenBank/DDBJ whole genome shotgun (WGS) entry which is preliminary data.</text>
</comment>
<evidence type="ECO:0000256" key="6">
    <source>
        <dbReference type="SAM" id="SignalP"/>
    </source>
</evidence>
<dbReference type="InterPro" id="IPR052577">
    <property type="entry name" value="VWA7"/>
</dbReference>
<keyword evidence="5" id="KW-0472">Membrane</keyword>
<protein>
    <submittedName>
        <fullName evidence="10">von Willebrand factor A domain-containing protein 7-like</fullName>
    </submittedName>
</protein>
<accession>A0ABR0YAL0</accession>
<dbReference type="Gene3D" id="3.40.50.410">
    <property type="entry name" value="von Willebrand factor, type A domain"/>
    <property type="match status" value="1"/>
</dbReference>
<keyword evidence="5" id="KW-1133">Transmembrane helix</keyword>
<dbReference type="Pfam" id="PF25106">
    <property type="entry name" value="VWA_4"/>
    <property type="match status" value="1"/>
</dbReference>
<feature type="domain" description="VWA7 N-terminal" evidence="9">
    <location>
        <begin position="73"/>
        <end position="291"/>
    </location>
</feature>
<keyword evidence="2" id="KW-0964">Secreted</keyword>
<evidence type="ECO:0000313" key="10">
    <source>
        <dbReference type="EMBL" id="KAK6469676.1"/>
    </source>
</evidence>
<proteinExistence type="predicted"/>
<keyword evidence="4" id="KW-0325">Glycoprotein</keyword>
<dbReference type="EMBL" id="JAHFZB010000038">
    <property type="protein sequence ID" value="KAK6469676.1"/>
    <property type="molecule type" value="Genomic_DNA"/>
</dbReference>
<keyword evidence="5" id="KW-0812">Transmembrane</keyword>
<evidence type="ECO:0000259" key="8">
    <source>
        <dbReference type="Pfam" id="PF25106"/>
    </source>
</evidence>
<dbReference type="InterPro" id="IPR056862">
    <property type="entry name" value="VWA7_N"/>
</dbReference>
<reference evidence="10 11" key="1">
    <citation type="submission" date="2021-05" db="EMBL/GenBank/DDBJ databases">
        <authorList>
            <person name="Zahm M."/>
            <person name="Klopp C."/>
            <person name="Cabau C."/>
            <person name="Kuhl H."/>
            <person name="Suciu R."/>
            <person name="Ciorpac M."/>
            <person name="Holostenco D."/>
            <person name="Gessner J."/>
            <person name="Wuertz S."/>
            <person name="Hohne C."/>
            <person name="Stock M."/>
            <person name="Gislard M."/>
            <person name="Lluch J."/>
            <person name="Milhes M."/>
            <person name="Lampietro C."/>
            <person name="Lopez Roques C."/>
            <person name="Donnadieu C."/>
            <person name="Du K."/>
            <person name="Schartl M."/>
            <person name="Guiguen Y."/>
        </authorList>
    </citation>
    <scope>NUCLEOTIDE SEQUENCE [LARGE SCALE GENOMIC DNA]</scope>
    <source>
        <strain evidence="10">Hh-F2</strain>
        <tissue evidence="10">Blood</tissue>
    </source>
</reference>
<evidence type="ECO:0000256" key="5">
    <source>
        <dbReference type="SAM" id="Phobius"/>
    </source>
</evidence>
<evidence type="ECO:0000256" key="4">
    <source>
        <dbReference type="ARBA" id="ARBA00023180"/>
    </source>
</evidence>
<evidence type="ECO:0000256" key="2">
    <source>
        <dbReference type="ARBA" id="ARBA00022525"/>
    </source>
</evidence>
<keyword evidence="3 6" id="KW-0732">Signal</keyword>
<evidence type="ECO:0000256" key="1">
    <source>
        <dbReference type="ARBA" id="ARBA00004613"/>
    </source>
</evidence>
<dbReference type="Pfam" id="PF23560">
    <property type="entry name" value="GBD_Hemicentin"/>
    <property type="match status" value="1"/>
</dbReference>
<organism evidence="10 11">
    <name type="scientific">Huso huso</name>
    <name type="common">Beluga</name>
    <name type="synonym">Acipenser huso</name>
    <dbReference type="NCBI Taxonomy" id="61971"/>
    <lineage>
        <taxon>Eukaryota</taxon>
        <taxon>Metazoa</taxon>
        <taxon>Chordata</taxon>
        <taxon>Craniata</taxon>
        <taxon>Vertebrata</taxon>
        <taxon>Euteleostomi</taxon>
        <taxon>Actinopterygii</taxon>
        <taxon>Chondrostei</taxon>
        <taxon>Acipenseriformes</taxon>
        <taxon>Acipenseridae</taxon>
        <taxon>Huso</taxon>
    </lineage>
</organism>
<dbReference type="PANTHER" id="PTHR14905">
    <property type="entry name" value="NG37"/>
    <property type="match status" value="1"/>
</dbReference>
<evidence type="ECO:0000259" key="9">
    <source>
        <dbReference type="Pfam" id="PF25107"/>
    </source>
</evidence>
<evidence type="ECO:0000313" key="11">
    <source>
        <dbReference type="Proteomes" id="UP001369086"/>
    </source>
</evidence>
<evidence type="ECO:0000259" key="7">
    <source>
        <dbReference type="Pfam" id="PF23560"/>
    </source>
</evidence>